<proteinExistence type="predicted"/>
<sequence length="329" mass="37801">MIRYLFDASTKFPSGIFSGSIYDTGNFDECISVKVPGDDKFSGQHCMAHFKIAPLDAVPLKTDFVNEYEEYERIFNMTTWHKVAKYANDASKQSRDEIFFTFCIPSSCTHEDLEDVLKANFNAMKDYLPLKLEVDVNKMSCRVKREYSFTQADYIFMGVVGAFIVFGVISTVYHLFTKLEALEHYKLSGKAHDVLKAFSYSHIIKKLASESNNEEGLDCVHGIKTISMFLIIMGHRIMFCIGSPIGNSVYVESVSIKYFILFDQNKKFPYLSSLLQLYQRPDYSVMTNGPIIVDTFFTISGFLASYLILQQIDKRKRMINVFFSIFIDY</sequence>
<feature type="transmembrane region" description="Helical" evidence="1">
    <location>
        <begin position="291"/>
        <end position="309"/>
    </location>
</feature>
<comment type="caution">
    <text evidence="3">The sequence shown here is derived from an EMBL/GenBank/DDBJ whole genome shotgun (WGS) entry which is preliminary data.</text>
</comment>
<dbReference type="PANTHER" id="PTHR11161:SF71">
    <property type="entry name" value="NOSE RESISTANT-TO-FLUOXETINE PROTEIN N-TERMINAL DOMAIN-CONTAINING PROTEIN"/>
    <property type="match status" value="1"/>
</dbReference>
<feature type="transmembrane region" description="Helical" evidence="1">
    <location>
        <begin position="154"/>
        <end position="176"/>
    </location>
</feature>
<name>A0AAW1TQ94_9CUCU</name>
<dbReference type="Pfam" id="PF20146">
    <property type="entry name" value="NRF"/>
    <property type="match status" value="1"/>
</dbReference>
<feature type="domain" description="Nose resistant-to-fluoxetine protein N-terminal" evidence="2">
    <location>
        <begin position="5"/>
        <end position="116"/>
    </location>
</feature>
<gene>
    <name evidence="3" type="ORF">WA026_006054</name>
</gene>
<dbReference type="Proteomes" id="UP001431783">
    <property type="component" value="Unassembled WGS sequence"/>
</dbReference>
<keyword evidence="4" id="KW-1185">Reference proteome</keyword>
<organism evidence="3 4">
    <name type="scientific">Henosepilachna vigintioctopunctata</name>
    <dbReference type="NCBI Taxonomy" id="420089"/>
    <lineage>
        <taxon>Eukaryota</taxon>
        <taxon>Metazoa</taxon>
        <taxon>Ecdysozoa</taxon>
        <taxon>Arthropoda</taxon>
        <taxon>Hexapoda</taxon>
        <taxon>Insecta</taxon>
        <taxon>Pterygota</taxon>
        <taxon>Neoptera</taxon>
        <taxon>Endopterygota</taxon>
        <taxon>Coleoptera</taxon>
        <taxon>Polyphaga</taxon>
        <taxon>Cucujiformia</taxon>
        <taxon>Coccinelloidea</taxon>
        <taxon>Coccinellidae</taxon>
        <taxon>Epilachninae</taxon>
        <taxon>Epilachnini</taxon>
        <taxon>Henosepilachna</taxon>
    </lineage>
</organism>
<dbReference type="PANTHER" id="PTHR11161">
    <property type="entry name" value="O-ACYLTRANSFERASE"/>
    <property type="match status" value="1"/>
</dbReference>
<reference evidence="3 4" key="1">
    <citation type="submission" date="2023-03" db="EMBL/GenBank/DDBJ databases">
        <title>Genome insight into feeding habits of ladybird beetles.</title>
        <authorList>
            <person name="Li H.-S."/>
            <person name="Huang Y.-H."/>
            <person name="Pang H."/>
        </authorList>
    </citation>
    <scope>NUCLEOTIDE SEQUENCE [LARGE SCALE GENOMIC DNA]</scope>
    <source>
        <strain evidence="3">SYSU_2023b</strain>
        <tissue evidence="3">Whole body</tissue>
    </source>
</reference>
<evidence type="ECO:0000259" key="2">
    <source>
        <dbReference type="Pfam" id="PF20146"/>
    </source>
</evidence>
<dbReference type="InterPro" id="IPR006621">
    <property type="entry name" value="Nose-resist-to-fluoxetine_N"/>
</dbReference>
<evidence type="ECO:0000256" key="1">
    <source>
        <dbReference type="SAM" id="Phobius"/>
    </source>
</evidence>
<accession>A0AAW1TQ94</accession>
<keyword evidence="1" id="KW-1133">Transmembrane helix</keyword>
<keyword evidence="1" id="KW-0812">Transmembrane</keyword>
<protein>
    <recommendedName>
        <fullName evidence="2">Nose resistant-to-fluoxetine protein N-terminal domain-containing protein</fullName>
    </recommendedName>
</protein>
<dbReference type="InterPro" id="IPR052728">
    <property type="entry name" value="O2_lipid_transport_reg"/>
</dbReference>
<evidence type="ECO:0000313" key="3">
    <source>
        <dbReference type="EMBL" id="KAK9869956.1"/>
    </source>
</evidence>
<evidence type="ECO:0000313" key="4">
    <source>
        <dbReference type="Proteomes" id="UP001431783"/>
    </source>
</evidence>
<dbReference type="EMBL" id="JARQZJ010000002">
    <property type="protein sequence ID" value="KAK9869956.1"/>
    <property type="molecule type" value="Genomic_DNA"/>
</dbReference>
<dbReference type="AlphaFoldDB" id="A0AAW1TQ94"/>
<keyword evidence="1" id="KW-0472">Membrane</keyword>